<evidence type="ECO:0000256" key="6">
    <source>
        <dbReference type="ARBA" id="ARBA00022840"/>
    </source>
</evidence>
<evidence type="ECO:0000256" key="3">
    <source>
        <dbReference type="ARBA" id="ARBA00022679"/>
    </source>
</evidence>
<dbReference type="SMART" id="SM00220">
    <property type="entry name" value="S_TKc"/>
    <property type="match status" value="1"/>
</dbReference>
<accession>A0A5J5K831</accession>
<evidence type="ECO:0000256" key="4">
    <source>
        <dbReference type="ARBA" id="ARBA00022741"/>
    </source>
</evidence>
<evidence type="ECO:0000259" key="8">
    <source>
        <dbReference type="PROSITE" id="PS50011"/>
    </source>
</evidence>
<evidence type="ECO:0000313" key="10">
    <source>
        <dbReference type="Proteomes" id="UP000327011"/>
    </source>
</evidence>
<evidence type="ECO:0000256" key="5">
    <source>
        <dbReference type="ARBA" id="ARBA00022777"/>
    </source>
</evidence>
<evidence type="ECO:0000256" key="2">
    <source>
        <dbReference type="ARBA" id="ARBA00022527"/>
    </source>
</evidence>
<gene>
    <name evidence="9" type="ORF">F5972_07460</name>
</gene>
<feature type="binding site" evidence="7">
    <location>
        <position position="78"/>
    </location>
    <ligand>
        <name>ATP</name>
        <dbReference type="ChEBI" id="CHEBI:30616"/>
    </ligand>
</feature>
<comment type="caution">
    <text evidence="9">The sequence shown here is derived from an EMBL/GenBank/DDBJ whole genome shotgun (WGS) entry which is preliminary data.</text>
</comment>
<organism evidence="9 10">
    <name type="scientific">Microbispora cellulosiformans</name>
    <dbReference type="NCBI Taxonomy" id="2614688"/>
    <lineage>
        <taxon>Bacteria</taxon>
        <taxon>Bacillati</taxon>
        <taxon>Actinomycetota</taxon>
        <taxon>Actinomycetes</taxon>
        <taxon>Streptosporangiales</taxon>
        <taxon>Streptosporangiaceae</taxon>
        <taxon>Microbispora</taxon>
    </lineage>
</organism>
<dbReference type="SUPFAM" id="SSF56112">
    <property type="entry name" value="Protein kinase-like (PK-like)"/>
    <property type="match status" value="1"/>
</dbReference>
<dbReference type="Proteomes" id="UP000327011">
    <property type="component" value="Unassembled WGS sequence"/>
</dbReference>
<dbReference type="PROSITE" id="PS00108">
    <property type="entry name" value="PROTEIN_KINASE_ST"/>
    <property type="match status" value="1"/>
</dbReference>
<dbReference type="PROSITE" id="PS00107">
    <property type="entry name" value="PROTEIN_KINASE_ATP"/>
    <property type="match status" value="1"/>
</dbReference>
<dbReference type="InterPro" id="IPR008271">
    <property type="entry name" value="Ser/Thr_kinase_AS"/>
</dbReference>
<dbReference type="EMBL" id="VYTZ01000002">
    <property type="protein sequence ID" value="KAA9380914.1"/>
    <property type="molecule type" value="Genomic_DNA"/>
</dbReference>
<reference evidence="9 10" key="1">
    <citation type="submission" date="2019-09" db="EMBL/GenBank/DDBJ databases">
        <title>Screening of Novel Bioactive Compounds from Soil-Associated.</title>
        <authorList>
            <person name="Gong X."/>
        </authorList>
    </citation>
    <scope>NUCLEOTIDE SEQUENCE [LARGE SCALE GENOMIC DNA]</scope>
    <source>
        <strain evidence="9 10">Gxj-6</strain>
    </source>
</reference>
<dbReference type="GO" id="GO:0004674">
    <property type="term" value="F:protein serine/threonine kinase activity"/>
    <property type="evidence" value="ECO:0007669"/>
    <property type="project" value="UniProtKB-KW"/>
</dbReference>
<keyword evidence="5 9" id="KW-0418">Kinase</keyword>
<keyword evidence="3" id="KW-0808">Transferase</keyword>
<dbReference type="CDD" id="cd14014">
    <property type="entry name" value="STKc_PknB_like"/>
    <property type="match status" value="1"/>
</dbReference>
<keyword evidence="2 9" id="KW-0723">Serine/threonine-protein kinase</keyword>
<dbReference type="Gene3D" id="1.10.510.10">
    <property type="entry name" value="Transferase(Phosphotransferase) domain 1"/>
    <property type="match status" value="1"/>
</dbReference>
<keyword evidence="6 7" id="KW-0067">ATP-binding</keyword>
<dbReference type="PANTHER" id="PTHR43289">
    <property type="entry name" value="MITOGEN-ACTIVATED PROTEIN KINASE KINASE KINASE 20-RELATED"/>
    <property type="match status" value="1"/>
</dbReference>
<name>A0A5J5K831_9ACTN</name>
<sequence length="536" mass="56742">MTREVMPGRRGRPRLARRTGPAIRRAIDHAFAILPVMAESLGEPLASRYHLLTPLGSGGMGRVWLARDPVLDREVAVKELRLPDGLGDRERAELVARVMREAEVTARVRHPGIVALHDVLVQDDRPWIVMELLRGRDLAAQVASYGPLPYRQVADLGARLLEALSAAHAQGVQHRDVKPGNVFLSADGRVVLTDFGIARPAGQASITEAGLLVGSPGFIAPERLAGDRGGPAADLWSLAATLYTAVEGVPPHQGTQAEVIAATLTRDPRPPMLAGPLGPVLTRMLARDPAHRPDTGAALATLRRIAGGGTPGPEVRTDAPAGPARRRRWWIAAVALAVAAAAAPLTAYALRDGEPGTPPPRVSPVFTRAVDLCRALPGAEVRRILGAPADPRPEKAGCQWTVTGAGVELGAETDSDTPEPWALDLASARTLMQGLRRQYASGPRDGDLIWYEVGLDRKTQVVESAARDVPGLADEAFAVDVTTPEGTAKAAWVYFRLGDLVGVLRYAHLDVTSPARLRDAAVAAARSAAGGLSGLA</sequence>
<dbReference type="InterPro" id="IPR011009">
    <property type="entry name" value="Kinase-like_dom_sf"/>
</dbReference>
<protein>
    <recommendedName>
        <fullName evidence="1">non-specific serine/threonine protein kinase</fullName>
        <ecNumber evidence="1">2.7.11.1</ecNumber>
    </recommendedName>
</protein>
<dbReference type="InterPro" id="IPR017441">
    <property type="entry name" value="Protein_kinase_ATP_BS"/>
</dbReference>
<evidence type="ECO:0000256" key="1">
    <source>
        <dbReference type="ARBA" id="ARBA00012513"/>
    </source>
</evidence>
<keyword evidence="4 7" id="KW-0547">Nucleotide-binding</keyword>
<evidence type="ECO:0000256" key="7">
    <source>
        <dbReference type="PROSITE-ProRule" id="PRU10141"/>
    </source>
</evidence>
<dbReference type="EC" id="2.7.11.1" evidence="1"/>
<keyword evidence="10" id="KW-1185">Reference proteome</keyword>
<dbReference type="InterPro" id="IPR000719">
    <property type="entry name" value="Prot_kinase_dom"/>
</dbReference>
<dbReference type="Pfam" id="PF00069">
    <property type="entry name" value="Pkinase"/>
    <property type="match status" value="1"/>
</dbReference>
<dbReference type="PROSITE" id="PS50011">
    <property type="entry name" value="PROTEIN_KINASE_DOM"/>
    <property type="match status" value="1"/>
</dbReference>
<proteinExistence type="predicted"/>
<dbReference type="AlphaFoldDB" id="A0A5J5K831"/>
<evidence type="ECO:0000313" key="9">
    <source>
        <dbReference type="EMBL" id="KAA9380914.1"/>
    </source>
</evidence>
<feature type="domain" description="Protein kinase" evidence="8">
    <location>
        <begin position="49"/>
        <end position="305"/>
    </location>
</feature>
<dbReference type="PANTHER" id="PTHR43289:SF6">
    <property type="entry name" value="SERINE_THREONINE-PROTEIN KINASE NEKL-3"/>
    <property type="match status" value="1"/>
</dbReference>
<dbReference type="GO" id="GO:0005524">
    <property type="term" value="F:ATP binding"/>
    <property type="evidence" value="ECO:0007669"/>
    <property type="project" value="UniProtKB-UniRule"/>
</dbReference>
<dbReference type="Gene3D" id="3.30.200.20">
    <property type="entry name" value="Phosphorylase Kinase, domain 1"/>
    <property type="match status" value="1"/>
</dbReference>